<dbReference type="AlphaFoldDB" id="A0A8S4NCT0"/>
<accession>A0A8S4NCT0</accession>
<protein>
    <submittedName>
        <fullName evidence="1">Uncharacterized protein</fullName>
    </submittedName>
</protein>
<dbReference type="Proteomes" id="UP000749559">
    <property type="component" value="Unassembled WGS sequence"/>
</dbReference>
<proteinExistence type="predicted"/>
<dbReference type="EMBL" id="CAIIXF020000003">
    <property type="protein sequence ID" value="CAH1778623.1"/>
    <property type="molecule type" value="Genomic_DNA"/>
</dbReference>
<evidence type="ECO:0000313" key="2">
    <source>
        <dbReference type="Proteomes" id="UP000749559"/>
    </source>
</evidence>
<gene>
    <name evidence="1" type="ORF">OFUS_LOCUS5516</name>
</gene>
<evidence type="ECO:0000313" key="1">
    <source>
        <dbReference type="EMBL" id="CAH1778623.1"/>
    </source>
</evidence>
<reference evidence="1" key="1">
    <citation type="submission" date="2022-03" db="EMBL/GenBank/DDBJ databases">
        <authorList>
            <person name="Martin C."/>
        </authorList>
    </citation>
    <scope>NUCLEOTIDE SEQUENCE</scope>
</reference>
<keyword evidence="2" id="KW-1185">Reference proteome</keyword>
<feature type="non-terminal residue" evidence="1">
    <location>
        <position position="126"/>
    </location>
</feature>
<comment type="caution">
    <text evidence="1">The sequence shown here is derived from an EMBL/GenBank/DDBJ whole genome shotgun (WGS) entry which is preliminary data.</text>
</comment>
<name>A0A8S4NCT0_OWEFU</name>
<organism evidence="1 2">
    <name type="scientific">Owenia fusiformis</name>
    <name type="common">Polychaete worm</name>
    <dbReference type="NCBI Taxonomy" id="6347"/>
    <lineage>
        <taxon>Eukaryota</taxon>
        <taxon>Metazoa</taxon>
        <taxon>Spiralia</taxon>
        <taxon>Lophotrochozoa</taxon>
        <taxon>Annelida</taxon>
        <taxon>Polychaeta</taxon>
        <taxon>Sedentaria</taxon>
        <taxon>Canalipalpata</taxon>
        <taxon>Sabellida</taxon>
        <taxon>Oweniida</taxon>
        <taxon>Oweniidae</taxon>
        <taxon>Owenia</taxon>
    </lineage>
</organism>
<sequence>MSFEEAMKPPFEKLKIRHRELLRRIPHVKFYGMGEDGFYSVHIVEECLENTSIFIKQEISEYRLHFVPWMKDESIKLLGCAGGPLHSRPRDIGDEGLLDDFVANPMGTIGGLAALVDKYGPSSQKE</sequence>